<sequence>MTISKIQPSLNASVSVAARCARGPHYARTICNMACHLLRTGMLPQTKQGKGGHHESLLNKPEINSALQRWVKGMRPAKLRRYVNEFLLPELKIESTICESTAMRWLKKLGFSLCRVQKGVYVDGHERADVVAARQEFINYLDTQILPFCYTYEGPELKEIPPSLKDGEKIHYPIFHDETCVHANDQANFVWMREGEQPLRNKSCGRIVHVSDFIVEHGGRLSLTEAEIAVQNKLPAQPIEPSANYDPWWDMPQLITQTKNAIEIFEVKYPNGVGVFIFDCSSAHEAFAADALLAHKMNRGSGGKQPIMRDTVIPSTGQPQSMVFPSNYEAVDKDGNSLAGRPKGMEEILHERGLLRDLELKHGNKLVGICKTCKLSQAAREAASKEAKEREDEIEGSGVEGLNSRGVSEMEQMDLDRAKNCCMQRVLSLQKDFREEKPLLQ</sequence>
<feature type="region of interest" description="Disordered" evidence="1">
    <location>
        <begin position="384"/>
        <end position="406"/>
    </location>
</feature>
<evidence type="ECO:0000256" key="1">
    <source>
        <dbReference type="SAM" id="MobiDB-lite"/>
    </source>
</evidence>
<evidence type="ECO:0000313" key="2">
    <source>
        <dbReference type="EMBL" id="KAF9455341.1"/>
    </source>
</evidence>
<dbReference type="AlphaFoldDB" id="A0A9P5XTU8"/>
<dbReference type="Proteomes" id="UP000807353">
    <property type="component" value="Unassembled WGS sequence"/>
</dbReference>
<dbReference type="PANTHER" id="PTHR35871">
    <property type="entry name" value="EXPRESSED PROTEIN"/>
    <property type="match status" value="1"/>
</dbReference>
<dbReference type="PANTHER" id="PTHR35871:SF1">
    <property type="entry name" value="CXC1-LIKE CYSTEINE CLUSTER ASSOCIATED WITH KDZ TRANSPOSASES DOMAIN-CONTAINING PROTEIN"/>
    <property type="match status" value="1"/>
</dbReference>
<name>A0A9P5XTU8_9AGAR</name>
<dbReference type="OrthoDB" id="6511194at2759"/>
<protein>
    <submittedName>
        <fullName evidence="2">Uncharacterized protein</fullName>
    </submittedName>
</protein>
<organism evidence="2 3">
    <name type="scientific">Collybia nuda</name>
    <dbReference type="NCBI Taxonomy" id="64659"/>
    <lineage>
        <taxon>Eukaryota</taxon>
        <taxon>Fungi</taxon>
        <taxon>Dikarya</taxon>
        <taxon>Basidiomycota</taxon>
        <taxon>Agaricomycotina</taxon>
        <taxon>Agaricomycetes</taxon>
        <taxon>Agaricomycetidae</taxon>
        <taxon>Agaricales</taxon>
        <taxon>Tricholomatineae</taxon>
        <taxon>Clitocybaceae</taxon>
        <taxon>Collybia</taxon>
    </lineage>
</organism>
<comment type="caution">
    <text evidence="2">The sequence shown here is derived from an EMBL/GenBank/DDBJ whole genome shotgun (WGS) entry which is preliminary data.</text>
</comment>
<dbReference type="EMBL" id="MU150753">
    <property type="protein sequence ID" value="KAF9455341.1"/>
    <property type="molecule type" value="Genomic_DNA"/>
</dbReference>
<proteinExistence type="predicted"/>
<keyword evidence="3" id="KW-1185">Reference proteome</keyword>
<gene>
    <name evidence="2" type="ORF">BDZ94DRAFT_1370850</name>
</gene>
<accession>A0A9P5XTU8</accession>
<evidence type="ECO:0000313" key="3">
    <source>
        <dbReference type="Proteomes" id="UP000807353"/>
    </source>
</evidence>
<reference evidence="2" key="1">
    <citation type="submission" date="2020-11" db="EMBL/GenBank/DDBJ databases">
        <authorList>
            <consortium name="DOE Joint Genome Institute"/>
            <person name="Ahrendt S."/>
            <person name="Riley R."/>
            <person name="Andreopoulos W."/>
            <person name="Labutti K."/>
            <person name="Pangilinan J."/>
            <person name="Ruiz-Duenas F.J."/>
            <person name="Barrasa J.M."/>
            <person name="Sanchez-Garcia M."/>
            <person name="Camarero S."/>
            <person name="Miyauchi S."/>
            <person name="Serrano A."/>
            <person name="Linde D."/>
            <person name="Babiker R."/>
            <person name="Drula E."/>
            <person name="Ayuso-Fernandez I."/>
            <person name="Pacheco R."/>
            <person name="Padilla G."/>
            <person name="Ferreira P."/>
            <person name="Barriuso J."/>
            <person name="Kellner H."/>
            <person name="Castanera R."/>
            <person name="Alfaro M."/>
            <person name="Ramirez L."/>
            <person name="Pisabarro A.G."/>
            <person name="Kuo A."/>
            <person name="Tritt A."/>
            <person name="Lipzen A."/>
            <person name="He G."/>
            <person name="Yan M."/>
            <person name="Ng V."/>
            <person name="Cullen D."/>
            <person name="Martin F."/>
            <person name="Rosso M.-N."/>
            <person name="Henrissat B."/>
            <person name="Hibbett D."/>
            <person name="Martinez A.T."/>
            <person name="Grigoriev I.V."/>
        </authorList>
    </citation>
    <scope>NUCLEOTIDE SEQUENCE</scope>
    <source>
        <strain evidence="2">CBS 247.69</strain>
    </source>
</reference>
<feature type="non-terminal residue" evidence="2">
    <location>
        <position position="441"/>
    </location>
</feature>